<sequence length="116" mass="13182">MRFPHLIHSYLSGTRGRGRVEDLTKFSVAITLTTNRTMEWRTYISDFFTFVMYILTAASIYPNSANASYYARACDTLCGDFMGIDDDMYASRAYYPRRPPRGPPPRPPTSVLGHLG</sequence>
<evidence type="ECO:0000313" key="2">
    <source>
        <dbReference type="EMBL" id="CAL8108087.1"/>
    </source>
</evidence>
<name>A0ABP1QLR1_9HEXA</name>
<evidence type="ECO:0000256" key="1">
    <source>
        <dbReference type="SAM" id="MobiDB-lite"/>
    </source>
</evidence>
<dbReference type="EMBL" id="CAXLJM020000039">
    <property type="protein sequence ID" value="CAL8108087.1"/>
    <property type="molecule type" value="Genomic_DNA"/>
</dbReference>
<accession>A0ABP1QLR1</accession>
<gene>
    <name evidence="2" type="ORF">ODALV1_LOCUS12868</name>
</gene>
<dbReference type="Proteomes" id="UP001642540">
    <property type="component" value="Unassembled WGS sequence"/>
</dbReference>
<organism evidence="2 3">
    <name type="scientific">Orchesella dallaii</name>
    <dbReference type="NCBI Taxonomy" id="48710"/>
    <lineage>
        <taxon>Eukaryota</taxon>
        <taxon>Metazoa</taxon>
        <taxon>Ecdysozoa</taxon>
        <taxon>Arthropoda</taxon>
        <taxon>Hexapoda</taxon>
        <taxon>Collembola</taxon>
        <taxon>Entomobryomorpha</taxon>
        <taxon>Entomobryoidea</taxon>
        <taxon>Orchesellidae</taxon>
        <taxon>Orchesellinae</taxon>
        <taxon>Orchesella</taxon>
    </lineage>
</organism>
<keyword evidence="3" id="KW-1185">Reference proteome</keyword>
<reference evidence="2 3" key="1">
    <citation type="submission" date="2024-08" db="EMBL/GenBank/DDBJ databases">
        <authorList>
            <person name="Cucini C."/>
            <person name="Frati F."/>
        </authorList>
    </citation>
    <scope>NUCLEOTIDE SEQUENCE [LARGE SCALE GENOMIC DNA]</scope>
</reference>
<proteinExistence type="predicted"/>
<feature type="region of interest" description="Disordered" evidence="1">
    <location>
        <begin position="95"/>
        <end position="116"/>
    </location>
</feature>
<evidence type="ECO:0000313" key="3">
    <source>
        <dbReference type="Proteomes" id="UP001642540"/>
    </source>
</evidence>
<comment type="caution">
    <text evidence="2">The sequence shown here is derived from an EMBL/GenBank/DDBJ whole genome shotgun (WGS) entry which is preliminary data.</text>
</comment>
<protein>
    <submittedName>
        <fullName evidence="2">Uncharacterized protein</fullName>
    </submittedName>
</protein>